<name>A0A0G3BLK2_9BURK</name>
<dbReference type="EMBL" id="CP011371">
    <property type="protein sequence ID" value="AKJ27435.1"/>
    <property type="molecule type" value="Genomic_DNA"/>
</dbReference>
<dbReference type="SUPFAM" id="SSF51182">
    <property type="entry name" value="RmlC-like cupins"/>
    <property type="match status" value="1"/>
</dbReference>
<dbReference type="OrthoDB" id="9798288at2"/>
<dbReference type="AlphaFoldDB" id="A0A0G3BLK2"/>
<protein>
    <recommendedName>
        <fullName evidence="1">DUF985 domain-containing protein</fullName>
    </recommendedName>
</protein>
<keyword evidence="3" id="KW-1185">Reference proteome</keyword>
<dbReference type="PATRIC" id="fig|413882.6.peg.789"/>
<dbReference type="RefSeq" id="WP_047193534.1">
    <property type="nucleotide sequence ID" value="NZ_CP011371.1"/>
</dbReference>
<dbReference type="PANTHER" id="PTHR33387">
    <property type="entry name" value="RMLC-LIKE JELLY ROLL FOLD PROTEIN"/>
    <property type="match status" value="1"/>
</dbReference>
<reference evidence="2 3" key="1">
    <citation type="submission" date="2015-05" db="EMBL/GenBank/DDBJ databases">
        <authorList>
            <person name="Tang B."/>
            <person name="Yu Y."/>
        </authorList>
    </citation>
    <scope>NUCLEOTIDE SEQUENCE [LARGE SCALE GENOMIC DNA]</scope>
    <source>
        <strain evidence="2 3">DSM 7029</strain>
    </source>
</reference>
<evidence type="ECO:0000313" key="3">
    <source>
        <dbReference type="Proteomes" id="UP000035352"/>
    </source>
</evidence>
<dbReference type="Proteomes" id="UP000035352">
    <property type="component" value="Chromosome"/>
</dbReference>
<dbReference type="Gene3D" id="2.60.120.10">
    <property type="entry name" value="Jelly Rolls"/>
    <property type="match status" value="1"/>
</dbReference>
<dbReference type="Pfam" id="PF06172">
    <property type="entry name" value="Cupin_5"/>
    <property type="match status" value="1"/>
</dbReference>
<dbReference type="InterPro" id="IPR039935">
    <property type="entry name" value="YML079W-like"/>
</dbReference>
<sequence>MSTSATPTGRHERAAELIQALQLQPHPEGGHYREVFRSEREVMPGDGRAARSALTTIDFLLTQGQFSAWHRVLSDEVWHLLEGGPLRLWLMSPTGDRIEAVELTAATARRAPRHVVPAGWWQAAEPLGPYAYAGATVGPGFDFADFSFLRADAAGTKALRQLRAELVRLL</sequence>
<feature type="domain" description="DUF985" evidence="1">
    <location>
        <begin position="16"/>
        <end position="148"/>
    </location>
</feature>
<organism evidence="2 3">
    <name type="scientific">Caldimonas brevitalea</name>
    <dbReference type="NCBI Taxonomy" id="413882"/>
    <lineage>
        <taxon>Bacteria</taxon>
        <taxon>Pseudomonadati</taxon>
        <taxon>Pseudomonadota</taxon>
        <taxon>Betaproteobacteria</taxon>
        <taxon>Burkholderiales</taxon>
        <taxon>Sphaerotilaceae</taxon>
        <taxon>Caldimonas</taxon>
    </lineage>
</organism>
<dbReference type="InterPro" id="IPR011051">
    <property type="entry name" value="RmlC_Cupin_sf"/>
</dbReference>
<accession>A0A0G3BLK2</accession>
<proteinExistence type="predicted"/>
<dbReference type="CDD" id="cd06121">
    <property type="entry name" value="cupin_YML079wp"/>
    <property type="match status" value="1"/>
</dbReference>
<dbReference type="STRING" id="413882.AAW51_0744"/>
<evidence type="ECO:0000259" key="1">
    <source>
        <dbReference type="Pfam" id="PF06172"/>
    </source>
</evidence>
<dbReference type="InterPro" id="IPR009327">
    <property type="entry name" value="Cupin_DUF985"/>
</dbReference>
<dbReference type="InterPro" id="IPR014710">
    <property type="entry name" value="RmlC-like_jellyroll"/>
</dbReference>
<dbReference type="KEGG" id="pbh:AAW51_0744"/>
<dbReference type="PANTHER" id="PTHR33387:SF3">
    <property type="entry name" value="DUF985 DOMAIN-CONTAINING PROTEIN"/>
    <property type="match status" value="1"/>
</dbReference>
<evidence type="ECO:0000313" key="2">
    <source>
        <dbReference type="EMBL" id="AKJ27435.1"/>
    </source>
</evidence>
<gene>
    <name evidence="2" type="ORF">AAW51_0744</name>
</gene>